<dbReference type="Proteomes" id="UP001142055">
    <property type="component" value="Chromosome 2"/>
</dbReference>
<dbReference type="SUPFAM" id="SSF47459">
    <property type="entry name" value="HLH, helix-loop-helix DNA-binding domain"/>
    <property type="match status" value="1"/>
</dbReference>
<keyword evidence="1" id="KW-0238">DNA-binding</keyword>
<accession>A0A9Q0RNC3</accession>
<comment type="caution">
    <text evidence="3">The sequence shown here is derived from an EMBL/GenBank/DDBJ whole genome shotgun (WGS) entry which is preliminary data.</text>
</comment>
<organism evidence="3 4">
    <name type="scientific">Blomia tropicalis</name>
    <name type="common">Mite</name>
    <dbReference type="NCBI Taxonomy" id="40697"/>
    <lineage>
        <taxon>Eukaryota</taxon>
        <taxon>Metazoa</taxon>
        <taxon>Ecdysozoa</taxon>
        <taxon>Arthropoda</taxon>
        <taxon>Chelicerata</taxon>
        <taxon>Arachnida</taxon>
        <taxon>Acari</taxon>
        <taxon>Acariformes</taxon>
        <taxon>Sarcoptiformes</taxon>
        <taxon>Astigmata</taxon>
        <taxon>Glycyphagoidea</taxon>
        <taxon>Echimyopodidae</taxon>
        <taxon>Blomia</taxon>
    </lineage>
</organism>
<dbReference type="Gene3D" id="4.10.280.10">
    <property type="entry name" value="Helix-loop-helix DNA-binding domain"/>
    <property type="match status" value="1"/>
</dbReference>
<evidence type="ECO:0000313" key="3">
    <source>
        <dbReference type="EMBL" id="KAJ6219491.1"/>
    </source>
</evidence>
<gene>
    <name evidence="3" type="ORF">RDWZM_005303</name>
</gene>
<dbReference type="PROSITE" id="PS50888">
    <property type="entry name" value="BHLH"/>
    <property type="match status" value="1"/>
</dbReference>
<evidence type="ECO:0000313" key="4">
    <source>
        <dbReference type="Proteomes" id="UP001142055"/>
    </source>
</evidence>
<dbReference type="GO" id="GO:0046983">
    <property type="term" value="F:protein dimerization activity"/>
    <property type="evidence" value="ECO:0007669"/>
    <property type="project" value="InterPro"/>
</dbReference>
<dbReference type="GO" id="GO:0000977">
    <property type="term" value="F:RNA polymerase II transcription regulatory region sequence-specific DNA binding"/>
    <property type="evidence" value="ECO:0007669"/>
    <property type="project" value="TreeGrafter"/>
</dbReference>
<sequence length="213" mass="24587">MEYWQMPINDGHHLYSTTSPFSNKGEELSCSTITSTTTIDHRNDRLLDANNSDRTAFNSNYAQSDSGTFESNMISANNWSPTNNDNHCFTFETCITNERIDTNGTQKIIKDNKKRLIECSRSSKSNYKHVPHREKPIHLVARRNARERKRVQAVNSAFVRLRKCVPVENRNKRLSKLITTKLVIVVFCQTLNDNTIGTFFPSSIVDDVKRRHY</sequence>
<dbReference type="InterPro" id="IPR050283">
    <property type="entry name" value="E-box_TF_Regulators"/>
</dbReference>
<dbReference type="Pfam" id="PF00010">
    <property type="entry name" value="HLH"/>
    <property type="match status" value="1"/>
</dbReference>
<dbReference type="InterPro" id="IPR036638">
    <property type="entry name" value="HLH_DNA-bd_sf"/>
</dbReference>
<name>A0A9Q0RNC3_BLOTA</name>
<dbReference type="GO" id="GO:0032502">
    <property type="term" value="P:developmental process"/>
    <property type="evidence" value="ECO:0007669"/>
    <property type="project" value="TreeGrafter"/>
</dbReference>
<protein>
    <recommendedName>
        <fullName evidence="2">BHLH domain-containing protein</fullName>
    </recommendedName>
</protein>
<dbReference type="SMART" id="SM00353">
    <property type="entry name" value="HLH"/>
    <property type="match status" value="1"/>
</dbReference>
<dbReference type="PANTHER" id="PTHR23349">
    <property type="entry name" value="BASIC HELIX-LOOP-HELIX TRANSCRIPTION FACTOR, TWIST"/>
    <property type="match status" value="1"/>
</dbReference>
<reference evidence="3" key="1">
    <citation type="submission" date="2022-12" db="EMBL/GenBank/DDBJ databases">
        <title>Genome assemblies of Blomia tropicalis.</title>
        <authorList>
            <person name="Cui Y."/>
        </authorList>
    </citation>
    <scope>NUCLEOTIDE SEQUENCE</scope>
    <source>
        <tissue evidence="3">Adult mites</tissue>
    </source>
</reference>
<dbReference type="CDD" id="cd11418">
    <property type="entry name" value="bHLH_TS_ASCL"/>
    <property type="match status" value="1"/>
</dbReference>
<keyword evidence="4" id="KW-1185">Reference proteome</keyword>
<proteinExistence type="predicted"/>
<dbReference type="InterPro" id="IPR011598">
    <property type="entry name" value="bHLH_dom"/>
</dbReference>
<dbReference type="EMBL" id="JAPWDV010000002">
    <property type="protein sequence ID" value="KAJ6219491.1"/>
    <property type="molecule type" value="Genomic_DNA"/>
</dbReference>
<evidence type="ECO:0000259" key="2">
    <source>
        <dbReference type="PROSITE" id="PS50888"/>
    </source>
</evidence>
<dbReference type="AlphaFoldDB" id="A0A9Q0RNC3"/>
<feature type="domain" description="BHLH" evidence="2">
    <location>
        <begin position="138"/>
        <end position="190"/>
    </location>
</feature>
<dbReference type="PANTHER" id="PTHR23349:SF108">
    <property type="entry name" value="BHLH DOMAIN-CONTAINING PROTEIN"/>
    <property type="match status" value="1"/>
</dbReference>
<dbReference type="GO" id="GO:0000981">
    <property type="term" value="F:DNA-binding transcription factor activity, RNA polymerase II-specific"/>
    <property type="evidence" value="ECO:0007669"/>
    <property type="project" value="TreeGrafter"/>
</dbReference>
<evidence type="ECO:0000256" key="1">
    <source>
        <dbReference type="ARBA" id="ARBA00023125"/>
    </source>
</evidence>